<dbReference type="GO" id="GO:0008933">
    <property type="term" value="F:peptidoglycan lytic transglycosylase activity"/>
    <property type="evidence" value="ECO:0007669"/>
    <property type="project" value="TreeGrafter"/>
</dbReference>
<dbReference type="eggNOG" id="COG3409">
    <property type="taxonomic scope" value="Bacteria"/>
</dbReference>
<dbReference type="InterPro" id="IPR031304">
    <property type="entry name" value="SLT_2"/>
</dbReference>
<dbReference type="Proteomes" id="UP000001695">
    <property type="component" value="Chromosome"/>
</dbReference>
<dbReference type="InterPro" id="IPR036365">
    <property type="entry name" value="PGBD-like_sf"/>
</dbReference>
<dbReference type="STRING" id="395963.Bind_3093"/>
<dbReference type="PANTHER" id="PTHR30163">
    <property type="entry name" value="MEMBRANE-BOUND LYTIC MUREIN TRANSGLYCOSYLASE B"/>
    <property type="match status" value="1"/>
</dbReference>
<dbReference type="PANTHER" id="PTHR30163:SF8">
    <property type="entry name" value="LYTIC MUREIN TRANSGLYCOSYLASE"/>
    <property type="match status" value="1"/>
</dbReference>
<name>B2IBM8_BEII9</name>
<evidence type="ECO:0000313" key="4">
    <source>
        <dbReference type="Proteomes" id="UP000001695"/>
    </source>
</evidence>
<dbReference type="Gene3D" id="1.10.8.350">
    <property type="entry name" value="Bacterial muramidase"/>
    <property type="match status" value="1"/>
</dbReference>
<dbReference type="GO" id="GO:0009253">
    <property type="term" value="P:peptidoglycan catabolic process"/>
    <property type="evidence" value="ECO:0007669"/>
    <property type="project" value="TreeGrafter"/>
</dbReference>
<keyword evidence="4" id="KW-1185">Reference proteome</keyword>
<organism evidence="3 4">
    <name type="scientific">Beijerinckia indica subsp. indica (strain ATCC 9039 / DSM 1715 / NCIMB 8712)</name>
    <dbReference type="NCBI Taxonomy" id="395963"/>
    <lineage>
        <taxon>Bacteria</taxon>
        <taxon>Pseudomonadati</taxon>
        <taxon>Pseudomonadota</taxon>
        <taxon>Alphaproteobacteria</taxon>
        <taxon>Hyphomicrobiales</taxon>
        <taxon>Beijerinckiaceae</taxon>
        <taxon>Beijerinckia</taxon>
    </lineage>
</organism>
<dbReference type="InterPro" id="IPR043426">
    <property type="entry name" value="MltB-like"/>
</dbReference>
<proteinExistence type="predicted"/>
<dbReference type="CAZy" id="GH103">
    <property type="family name" value="Glycoside Hydrolase Family 103"/>
</dbReference>
<dbReference type="Gene3D" id="1.10.530.10">
    <property type="match status" value="1"/>
</dbReference>
<dbReference type="KEGG" id="bid:Bind_3093"/>
<dbReference type="SUPFAM" id="SSF47090">
    <property type="entry name" value="PGBD-like"/>
    <property type="match status" value="1"/>
</dbReference>
<dbReference type="InterPro" id="IPR002477">
    <property type="entry name" value="Peptidoglycan-bd-like"/>
</dbReference>
<evidence type="ECO:0000313" key="3">
    <source>
        <dbReference type="EMBL" id="ACB96654.1"/>
    </source>
</evidence>
<dbReference type="Pfam" id="PF01471">
    <property type="entry name" value="PG_binding_1"/>
    <property type="match status" value="1"/>
</dbReference>
<protein>
    <submittedName>
        <fullName evidence="3">Lytic murein transglycosylase</fullName>
    </submittedName>
</protein>
<evidence type="ECO:0000259" key="1">
    <source>
        <dbReference type="Pfam" id="PF01471"/>
    </source>
</evidence>
<reference evidence="4" key="1">
    <citation type="submission" date="2008-03" db="EMBL/GenBank/DDBJ databases">
        <title>Complete sequence of chromosome of Beijerinckia indica subsp. indica ATCC 9039.</title>
        <authorList>
            <consortium name="US DOE Joint Genome Institute"/>
            <person name="Copeland A."/>
            <person name="Lucas S."/>
            <person name="Lapidus A."/>
            <person name="Glavina del Rio T."/>
            <person name="Dalin E."/>
            <person name="Tice H."/>
            <person name="Bruce D."/>
            <person name="Goodwin L."/>
            <person name="Pitluck S."/>
            <person name="LaButti K."/>
            <person name="Schmutz J."/>
            <person name="Larimer F."/>
            <person name="Land M."/>
            <person name="Hauser L."/>
            <person name="Kyrpides N."/>
            <person name="Mikhailova N."/>
            <person name="Dunfield P.F."/>
            <person name="Dedysh S.N."/>
            <person name="Liesack W."/>
            <person name="Saw J.H."/>
            <person name="Alam M."/>
            <person name="Chen Y."/>
            <person name="Murrell J.C."/>
            <person name="Richardson P."/>
        </authorList>
    </citation>
    <scope>NUCLEOTIDE SEQUENCE [LARGE SCALE GENOMIC DNA]</scope>
    <source>
        <strain evidence="4">ATCC 9039 / DSM 1715 / NCIMB 8712</strain>
    </source>
</reference>
<dbReference type="AlphaFoldDB" id="B2IBM8"/>
<feature type="domain" description="Transglycosylase SLT" evidence="2">
    <location>
        <begin position="52"/>
        <end position="338"/>
    </location>
</feature>
<evidence type="ECO:0000259" key="2">
    <source>
        <dbReference type="Pfam" id="PF13406"/>
    </source>
</evidence>
<dbReference type="RefSeq" id="WP_012386002.1">
    <property type="nucleotide sequence ID" value="NC_010581.1"/>
</dbReference>
<gene>
    <name evidence="3" type="ordered locus">Bind_3093</name>
</gene>
<dbReference type="eggNOG" id="COG2951">
    <property type="taxonomic scope" value="Bacteria"/>
</dbReference>
<dbReference type="NCBIfam" id="TIGR02283">
    <property type="entry name" value="MltB_2"/>
    <property type="match status" value="1"/>
</dbReference>
<dbReference type="EMBL" id="CP001016">
    <property type="protein sequence ID" value="ACB96654.1"/>
    <property type="molecule type" value="Genomic_DNA"/>
</dbReference>
<sequence>MPTAGPPPQLVSRRHANGFLMGFVGGLIASLCSLSLHAEGVSSTPLASRSSFASFLAGLWPEAQKAGIKRQTFDSAFDGLTYDPAPARAAMAQPEFDRPLRLYFAQAASPPRRDRGQVLRKQFNPELTALEQRYGVPAEIIVAAWGMESDYGRLRGDNDIIRSLASLAFALPERPLYRQELLAALVILDSGQVKRNDMRGSWAGAMGDPQFLPSAYLTYGIGFDGKPFPDLWHKAADSLASIASFLARSGWKPGLPWGLEVRLPQNADLSSLHRDFSTWTKLGVDAASNGTLPVKGEATLFLPAGRQGPAFLLSDNYWVLKLYNNSDAYALSLAWLAQEIKGEGGLRGSWPETGPELSRKEKAAIQQRLQKLGFYQGTLDGRFGQASRDAIHAYQLRVDPGKADGFATQALYRQLLSAMPEP</sequence>
<dbReference type="InterPro" id="IPR023346">
    <property type="entry name" value="Lysozyme-like_dom_sf"/>
</dbReference>
<dbReference type="Gene3D" id="1.10.101.10">
    <property type="entry name" value="PGBD-like superfamily/PGBD"/>
    <property type="match status" value="1"/>
</dbReference>
<accession>B2IBM8</accession>
<feature type="domain" description="Peptidoglycan binding-like" evidence="1">
    <location>
        <begin position="363"/>
        <end position="415"/>
    </location>
</feature>
<dbReference type="InterPro" id="IPR036366">
    <property type="entry name" value="PGBDSf"/>
</dbReference>
<dbReference type="HOGENOM" id="CLU_035402_0_2_5"/>
<dbReference type="Pfam" id="PF13406">
    <property type="entry name" value="SLT_2"/>
    <property type="match status" value="1"/>
</dbReference>
<dbReference type="InterPro" id="IPR011970">
    <property type="entry name" value="MltB_2"/>
</dbReference>
<reference evidence="3 4" key="2">
    <citation type="journal article" date="2010" name="J. Bacteriol.">
        <title>Complete genome sequence of Beijerinckia indica subsp. indica.</title>
        <authorList>
            <person name="Tamas I."/>
            <person name="Dedysh S.N."/>
            <person name="Liesack W."/>
            <person name="Stott M.B."/>
            <person name="Alam M."/>
            <person name="Murrell J.C."/>
            <person name="Dunfield P.F."/>
        </authorList>
    </citation>
    <scope>NUCLEOTIDE SEQUENCE [LARGE SCALE GENOMIC DNA]</scope>
    <source>
        <strain evidence="4">ATCC 9039 / DSM 1715 / NCIMB 8712</strain>
    </source>
</reference>
<dbReference type="SUPFAM" id="SSF53955">
    <property type="entry name" value="Lysozyme-like"/>
    <property type="match status" value="1"/>
</dbReference>
<dbReference type="OrthoDB" id="9808544at2"/>